<proteinExistence type="predicted"/>
<dbReference type="VEuPathDB" id="GiardiaDB:SS50377_26843"/>
<accession>V6LZX3</accession>
<name>V6LZX3_9EUKA</name>
<evidence type="ECO:0000313" key="1">
    <source>
        <dbReference type="EMBL" id="EST49311.1"/>
    </source>
</evidence>
<dbReference type="Proteomes" id="UP000018208">
    <property type="component" value="Unassembled WGS sequence"/>
</dbReference>
<evidence type="ECO:0000313" key="2">
    <source>
        <dbReference type="EMBL" id="KAH0570563.1"/>
    </source>
</evidence>
<sequence length="887" mass="104090">MEPLAMALQIHFKQDQITGELTFMKPLDCILEFLVDTLQILSFTADDIQQPLVYNNKLIVDGLSDQLIQIKFITYNPCQTLHFPQLLYLRINLKPTITSDFGTVIYQNSQFARNIQFLVIPPNLLQNSNIQYESQLVSQALELQNFTKQKIVVLKGSYQAKYIDQIYILYVPVKSSKAVIQLLKAAQIVLPIIQIINLAPTALSSIFCQALLYHFFFGYVAASNFAEFQKIYYQLLCVNIEKPHQIVFHSQFSTRYFPYSACLALATTSLQEVQLHPLFAHNSSQNAHNDMLRSNFDLEKTAFCAKIFPKKGIEPGDLLKSAVELVPKIDLNCENRRFLILGDQEFIISFVGACDWQFKLNKLKNLYNNNKINNVNLTIFNQIVQSANLNIKDQFGNLQIYSQLFNSREGIEGKVVETDKLVESQCVSAIITLSESFYNKHFIKQDMYNDQDLEKVASPTEFFKKYAKDQVSSIIVTPIYYEQIQIQQNKIIQMLLQFNYQKEDQQIADLDKLAMKLFEVFRNSILNQFSKQSFETNFISFKQQFIEYKSLFNNDQNIHLIFNLIEDIKRFLRGICLNIQNCFELREKAVFFLVYLDDLDWLYKILEYLEKRFDSCLFNQDNQTLRQINQLIDSMWLGVVIWKREDYLLTLLNNDMFDEKWLARLSHNKISTYLISELSNKIFNTELYTSFLLYQIFYHDQFDLLQQIVNPTTIKLQLLEILTIYPIDVNQQIQSFIEINYNQFSVSQFVQNVSNEYNLPDYYQVWKLSKMCHKESNNQILSQFLGQFDFLEWNLEILPKILKIRPNLQNFSDYSCYNCYFGSCQCDVKSSLERMNGNKFDFEGYQYIGSILNEDVEGNMDIEEVGKQETKLQMYFGDILLHERLID</sequence>
<reference evidence="2" key="2">
    <citation type="submission" date="2020-12" db="EMBL/GenBank/DDBJ databases">
        <title>New Spironucleus salmonicida genome in near-complete chromosomes.</title>
        <authorList>
            <person name="Xu F."/>
            <person name="Kurt Z."/>
            <person name="Jimenez-Gonzalez A."/>
            <person name="Astvaldsson A."/>
            <person name="Andersson J.O."/>
            <person name="Svard S.G."/>
        </authorList>
    </citation>
    <scope>NUCLEOTIDE SEQUENCE</scope>
    <source>
        <strain evidence="2">ATCC 50377</strain>
    </source>
</reference>
<protein>
    <submittedName>
        <fullName evidence="1">Uncharacterized protein</fullName>
    </submittedName>
</protein>
<dbReference type="AlphaFoldDB" id="V6LZX3"/>
<gene>
    <name evidence="1" type="ORF">SS50377_10536</name>
    <name evidence="2" type="ORF">SS50377_26843</name>
</gene>
<organism evidence="1">
    <name type="scientific">Spironucleus salmonicida</name>
    <dbReference type="NCBI Taxonomy" id="348837"/>
    <lineage>
        <taxon>Eukaryota</taxon>
        <taxon>Metamonada</taxon>
        <taxon>Diplomonadida</taxon>
        <taxon>Hexamitidae</taxon>
        <taxon>Hexamitinae</taxon>
        <taxon>Spironucleus</taxon>
    </lineage>
</organism>
<reference evidence="1 2" key="1">
    <citation type="journal article" date="2014" name="PLoS Genet.">
        <title>The Genome of Spironucleus salmonicida Highlights a Fish Pathogen Adapted to Fluctuating Environments.</title>
        <authorList>
            <person name="Xu F."/>
            <person name="Jerlstrom-Hultqvist J."/>
            <person name="Einarsson E."/>
            <person name="Astvaldsson A."/>
            <person name="Svard S.G."/>
            <person name="Andersson J.O."/>
        </authorList>
    </citation>
    <scope>NUCLEOTIDE SEQUENCE</scope>
    <source>
        <strain evidence="2">ATCC 50377</strain>
    </source>
</reference>
<dbReference type="EMBL" id="KI545953">
    <property type="protein sequence ID" value="EST49311.1"/>
    <property type="molecule type" value="Genomic_DNA"/>
</dbReference>
<evidence type="ECO:0000313" key="3">
    <source>
        <dbReference type="Proteomes" id="UP000018208"/>
    </source>
</evidence>
<dbReference type="EMBL" id="AUWU02000007">
    <property type="protein sequence ID" value="KAH0570563.1"/>
    <property type="molecule type" value="Genomic_DNA"/>
</dbReference>
<keyword evidence="3" id="KW-1185">Reference proteome</keyword>